<evidence type="ECO:0000313" key="1">
    <source>
        <dbReference type="EMBL" id="EJP22259.1"/>
    </source>
</evidence>
<accession>J4TGI9</accession>
<reference evidence="1 2" key="1">
    <citation type="submission" date="2012-07" db="EMBL/GenBank/DDBJ databases">
        <authorList>
            <person name="Durkin A.S."/>
            <person name="McCorrison J."/>
            <person name="Torralba M."/>
            <person name="Gillis M."/>
            <person name="Methe B."/>
            <person name="Sutton G."/>
            <person name="Nelson K.E."/>
        </authorList>
    </citation>
    <scope>NUCLEOTIDE SEQUENCE [LARGE SCALE GENOMIC DNA]</scope>
    <source>
        <strain evidence="1 2">SK304</strain>
    </source>
</reference>
<evidence type="ECO:0000313" key="2">
    <source>
        <dbReference type="Proteomes" id="UP000006745"/>
    </source>
</evidence>
<dbReference type="EMBL" id="ALJN01000009">
    <property type="protein sequence ID" value="EJP22259.1"/>
    <property type="molecule type" value="Genomic_DNA"/>
</dbReference>
<dbReference type="PATRIC" id="fig|1161421.3.peg.612"/>
<protein>
    <submittedName>
        <fullName evidence="1">Uncharacterized protein</fullName>
    </submittedName>
</protein>
<proteinExistence type="predicted"/>
<comment type="caution">
    <text evidence="1">The sequence shown here is derived from an EMBL/GenBank/DDBJ whole genome shotgun (WGS) entry which is preliminary data.</text>
</comment>
<name>J4TGI9_STROR</name>
<sequence length="38" mass="4253">MVKLKDIGNFKSVPQIVNDIINGNTSALDEYFQRDGVL</sequence>
<dbReference type="Proteomes" id="UP000006745">
    <property type="component" value="Unassembled WGS sequence"/>
</dbReference>
<dbReference type="AlphaFoldDB" id="J4TGI9"/>
<gene>
    <name evidence="1" type="ORF">HMPREF1125_1792</name>
</gene>
<organism evidence="1 2">
    <name type="scientific">Streptococcus oralis SK304</name>
    <dbReference type="NCBI Taxonomy" id="1161421"/>
    <lineage>
        <taxon>Bacteria</taxon>
        <taxon>Bacillati</taxon>
        <taxon>Bacillota</taxon>
        <taxon>Bacilli</taxon>
        <taxon>Lactobacillales</taxon>
        <taxon>Streptococcaceae</taxon>
        <taxon>Streptococcus</taxon>
    </lineage>
</organism>